<gene>
    <name evidence="1" type="ORF">METZ01_LOCUS397167</name>
</gene>
<dbReference type="AlphaFoldDB" id="A0A382VCV7"/>
<reference evidence="1" key="1">
    <citation type="submission" date="2018-05" db="EMBL/GenBank/DDBJ databases">
        <authorList>
            <person name="Lanie J.A."/>
            <person name="Ng W.-L."/>
            <person name="Kazmierczak K.M."/>
            <person name="Andrzejewski T.M."/>
            <person name="Davidsen T.M."/>
            <person name="Wayne K.J."/>
            <person name="Tettelin H."/>
            <person name="Glass J.I."/>
            <person name="Rusch D."/>
            <person name="Podicherti R."/>
            <person name="Tsui H.-C.T."/>
            <person name="Winkler M.E."/>
        </authorList>
    </citation>
    <scope>NUCLEOTIDE SEQUENCE</scope>
</reference>
<evidence type="ECO:0000313" key="1">
    <source>
        <dbReference type="EMBL" id="SVD44313.1"/>
    </source>
</evidence>
<organism evidence="1">
    <name type="scientific">marine metagenome</name>
    <dbReference type="NCBI Taxonomy" id="408172"/>
    <lineage>
        <taxon>unclassified sequences</taxon>
        <taxon>metagenomes</taxon>
        <taxon>ecological metagenomes</taxon>
    </lineage>
</organism>
<sequence length="29" mass="2951">VSGQPSTNILQAQLFVNLPVETLAGGAEP</sequence>
<protein>
    <submittedName>
        <fullName evidence="1">Uncharacterized protein</fullName>
    </submittedName>
</protein>
<accession>A0A382VCV7</accession>
<name>A0A382VCV7_9ZZZZ</name>
<feature type="non-terminal residue" evidence="1">
    <location>
        <position position="1"/>
    </location>
</feature>
<proteinExistence type="predicted"/>
<dbReference type="EMBL" id="UINC01150973">
    <property type="protein sequence ID" value="SVD44313.1"/>
    <property type="molecule type" value="Genomic_DNA"/>
</dbReference>
<feature type="non-terminal residue" evidence="1">
    <location>
        <position position="29"/>
    </location>
</feature>